<dbReference type="InterPro" id="IPR029044">
    <property type="entry name" value="Nucleotide-diphossugar_trans"/>
</dbReference>
<proteinExistence type="predicted"/>
<sequence>MAPEIRPAPFTRPEPAPAVRRPYLVFMRVGATDLLPDWLAAEPERNWDVFVSGYAPREPQPGAVATVIGGYNKLSHFRECVQSGALDLSAYRYVLLADDDLAVTAGSISAFFEDVDRLGLAVAHPAQDWSGYWSHRIMLRNPLAEWRETNFVEIMCPCLDTGFIARRLNDLPITFSTWGTDHALCHLARQDGGKVGIIDTTVIRHTRPIKTDGAFYRKLAGDGIDPEAEFRSVLATLPEDCRHHRVLGHHPAPGLLAPLRGLAARLVEKHKSRILRFKGHHGRLEY</sequence>
<reference evidence="2" key="1">
    <citation type="journal article" date="2019" name="Int. J. Syst. Evol. Microbiol.">
        <title>The Global Catalogue of Microorganisms (GCM) 10K type strain sequencing project: providing services to taxonomists for standard genome sequencing and annotation.</title>
        <authorList>
            <consortium name="The Broad Institute Genomics Platform"/>
            <consortium name="The Broad Institute Genome Sequencing Center for Infectious Disease"/>
            <person name="Wu L."/>
            <person name="Ma J."/>
        </authorList>
    </citation>
    <scope>NUCLEOTIDE SEQUENCE [LARGE SCALE GENOMIC DNA]</scope>
    <source>
        <strain evidence="2">NBRC 102407</strain>
    </source>
</reference>
<name>A0ABQ6FCJ7_9RHOO</name>
<dbReference type="SUPFAM" id="SSF53448">
    <property type="entry name" value="Nucleotide-diphospho-sugar transferases"/>
    <property type="match status" value="1"/>
</dbReference>
<evidence type="ECO:0000313" key="2">
    <source>
        <dbReference type="Proteomes" id="UP001157167"/>
    </source>
</evidence>
<protein>
    <recommendedName>
        <fullName evidence="3">Glycosyltransferase family 2 protein</fullName>
    </recommendedName>
</protein>
<accession>A0ABQ6FCJ7</accession>
<organism evidence="1 2">
    <name type="scientific">Zoogloea oryzae</name>
    <dbReference type="NCBI Taxonomy" id="310767"/>
    <lineage>
        <taxon>Bacteria</taxon>
        <taxon>Pseudomonadati</taxon>
        <taxon>Pseudomonadota</taxon>
        <taxon>Betaproteobacteria</taxon>
        <taxon>Rhodocyclales</taxon>
        <taxon>Zoogloeaceae</taxon>
        <taxon>Zoogloea</taxon>
    </lineage>
</organism>
<comment type="caution">
    <text evidence="1">The sequence shown here is derived from an EMBL/GenBank/DDBJ whole genome shotgun (WGS) entry which is preliminary data.</text>
</comment>
<evidence type="ECO:0008006" key="3">
    <source>
        <dbReference type="Google" id="ProtNLM"/>
    </source>
</evidence>
<keyword evidence="2" id="KW-1185">Reference proteome</keyword>
<gene>
    <name evidence="1" type="ORF">GCM10007933_27980</name>
</gene>
<dbReference type="EMBL" id="BSPX01000044">
    <property type="protein sequence ID" value="GLT23333.1"/>
    <property type="molecule type" value="Genomic_DNA"/>
</dbReference>
<dbReference type="Proteomes" id="UP001157167">
    <property type="component" value="Unassembled WGS sequence"/>
</dbReference>
<dbReference type="RefSeq" id="WP_284188541.1">
    <property type="nucleotide sequence ID" value="NZ_BSPX01000044.1"/>
</dbReference>
<evidence type="ECO:0000313" key="1">
    <source>
        <dbReference type="EMBL" id="GLT23333.1"/>
    </source>
</evidence>